<accession>A0A517DSC8</accession>
<dbReference type="KEGG" id="sted:SPTER_15910"/>
<dbReference type="EMBL" id="CP036259">
    <property type="protein sequence ID" value="QDR80271.1"/>
    <property type="molecule type" value="Genomic_DNA"/>
</dbReference>
<dbReference type="Proteomes" id="UP000320776">
    <property type="component" value="Chromosome"/>
</dbReference>
<dbReference type="AlphaFoldDB" id="A0A517DSC8"/>
<name>A0A517DSC8_9FIRM</name>
<reference evidence="1 2" key="1">
    <citation type="submission" date="2019-02" db="EMBL/GenBank/DDBJ databases">
        <title>Closed genome of Sporomusa termitida DSM 4440.</title>
        <authorList>
            <person name="Poehlein A."/>
            <person name="Daniel R."/>
        </authorList>
    </citation>
    <scope>NUCLEOTIDE SEQUENCE [LARGE SCALE GENOMIC DNA]</scope>
    <source>
        <strain evidence="1 2">DSM 4440</strain>
    </source>
</reference>
<keyword evidence="2" id="KW-1185">Reference proteome</keyword>
<organism evidence="1 2">
    <name type="scientific">Sporomusa termitida</name>
    <dbReference type="NCBI Taxonomy" id="2377"/>
    <lineage>
        <taxon>Bacteria</taxon>
        <taxon>Bacillati</taxon>
        <taxon>Bacillota</taxon>
        <taxon>Negativicutes</taxon>
        <taxon>Selenomonadales</taxon>
        <taxon>Sporomusaceae</taxon>
        <taxon>Sporomusa</taxon>
    </lineage>
</organism>
<gene>
    <name evidence="1" type="ORF">SPTER_15910</name>
</gene>
<protein>
    <submittedName>
        <fullName evidence="1">Uncharacterized protein</fullName>
    </submittedName>
</protein>
<dbReference type="RefSeq" id="WP_170233071.1">
    <property type="nucleotide sequence ID" value="NZ_CP036259.1"/>
</dbReference>
<evidence type="ECO:0000313" key="1">
    <source>
        <dbReference type="EMBL" id="QDR80271.1"/>
    </source>
</evidence>
<evidence type="ECO:0000313" key="2">
    <source>
        <dbReference type="Proteomes" id="UP000320776"/>
    </source>
</evidence>
<proteinExistence type="predicted"/>
<sequence>MEDILEVYAMPYEETIPLICMDEQPYQLLDDLLKPLPMEPGKVRKENYEYVRQGACSIFVFTEPVKGVPKLIGRFTLRNYWMSFIQTQQKSGW</sequence>